<proteinExistence type="predicted"/>
<reference evidence="2" key="1">
    <citation type="submission" date="2020-10" db="EMBL/GenBank/DDBJ databases">
        <authorList>
            <person name="Gilroy R."/>
        </authorList>
    </citation>
    <scope>NUCLEOTIDE SEQUENCE</scope>
    <source>
        <strain evidence="2">ChiHjej13B12-12457</strain>
    </source>
</reference>
<organism evidence="2 3">
    <name type="scientific">Candidatus Coprenecus avistercoris</name>
    <dbReference type="NCBI Taxonomy" id="2840730"/>
    <lineage>
        <taxon>Bacteria</taxon>
        <taxon>Pseudomonadati</taxon>
        <taxon>Bacteroidota</taxon>
        <taxon>Bacteroidia</taxon>
        <taxon>Bacteroidales</taxon>
        <taxon>Rikenellaceae</taxon>
        <taxon>Rikenellaceae incertae sedis</taxon>
        <taxon>Candidatus Coprenecus</taxon>
    </lineage>
</organism>
<dbReference type="EMBL" id="DVHI01000056">
    <property type="protein sequence ID" value="HIR62723.1"/>
    <property type="molecule type" value="Genomic_DNA"/>
</dbReference>
<evidence type="ECO:0000256" key="1">
    <source>
        <dbReference type="SAM" id="Phobius"/>
    </source>
</evidence>
<evidence type="ECO:0000313" key="2">
    <source>
        <dbReference type="EMBL" id="HIR62723.1"/>
    </source>
</evidence>
<keyword evidence="1" id="KW-1133">Transmembrane helix</keyword>
<dbReference type="AlphaFoldDB" id="A0A9D1J6M2"/>
<protein>
    <submittedName>
        <fullName evidence="2">Uncharacterized protein</fullName>
    </submittedName>
</protein>
<feature type="transmembrane region" description="Helical" evidence="1">
    <location>
        <begin position="55"/>
        <end position="75"/>
    </location>
</feature>
<sequence>MGRNLKTSEPEEILRKGLSQMRTADEDIPVPEDLSRMIGRTVDRELGRRRGRMRLVASISSVAAAAAIAAVALIVPVNGYEPQDTFDDPALACAEAVRALEMVGANFGKGLSQASAQMSRVEEMTSRTISSIQNVMNNEQDDK</sequence>
<reference evidence="2" key="2">
    <citation type="journal article" date="2021" name="PeerJ">
        <title>Extensive microbial diversity within the chicken gut microbiome revealed by metagenomics and culture.</title>
        <authorList>
            <person name="Gilroy R."/>
            <person name="Ravi A."/>
            <person name="Getino M."/>
            <person name="Pursley I."/>
            <person name="Horton D.L."/>
            <person name="Alikhan N.F."/>
            <person name="Baker D."/>
            <person name="Gharbi K."/>
            <person name="Hall N."/>
            <person name="Watson M."/>
            <person name="Adriaenssens E.M."/>
            <person name="Foster-Nyarko E."/>
            <person name="Jarju S."/>
            <person name="Secka A."/>
            <person name="Antonio M."/>
            <person name="Oren A."/>
            <person name="Chaudhuri R.R."/>
            <person name="La Ragione R."/>
            <person name="Hildebrand F."/>
            <person name="Pallen M.J."/>
        </authorList>
    </citation>
    <scope>NUCLEOTIDE SEQUENCE</scope>
    <source>
        <strain evidence="2">ChiHjej13B12-12457</strain>
    </source>
</reference>
<accession>A0A9D1J6M2</accession>
<evidence type="ECO:0000313" key="3">
    <source>
        <dbReference type="Proteomes" id="UP000886744"/>
    </source>
</evidence>
<gene>
    <name evidence="2" type="ORF">IAC94_04275</name>
</gene>
<comment type="caution">
    <text evidence="2">The sequence shown here is derived from an EMBL/GenBank/DDBJ whole genome shotgun (WGS) entry which is preliminary data.</text>
</comment>
<dbReference type="Proteomes" id="UP000886744">
    <property type="component" value="Unassembled WGS sequence"/>
</dbReference>
<keyword evidence="1" id="KW-0812">Transmembrane</keyword>
<keyword evidence="1" id="KW-0472">Membrane</keyword>
<name>A0A9D1J6M2_9BACT</name>